<name>A0A225W6C9_9STRA</name>
<dbReference type="Proteomes" id="UP000198211">
    <property type="component" value="Unassembled WGS sequence"/>
</dbReference>
<organism evidence="1 2">
    <name type="scientific">Phytophthora megakarya</name>
    <dbReference type="NCBI Taxonomy" id="4795"/>
    <lineage>
        <taxon>Eukaryota</taxon>
        <taxon>Sar</taxon>
        <taxon>Stramenopiles</taxon>
        <taxon>Oomycota</taxon>
        <taxon>Peronosporomycetes</taxon>
        <taxon>Peronosporales</taxon>
        <taxon>Peronosporaceae</taxon>
        <taxon>Phytophthora</taxon>
    </lineage>
</organism>
<accession>A0A225W6C9</accession>
<dbReference type="AlphaFoldDB" id="A0A225W6C9"/>
<gene>
    <name evidence="1" type="ORF">PHMEG_00014229</name>
</gene>
<protein>
    <submittedName>
        <fullName evidence="1">Uncharacterized protein</fullName>
    </submittedName>
</protein>
<dbReference type="EMBL" id="NBNE01001804">
    <property type="protein sequence ID" value="OWZ12577.1"/>
    <property type="molecule type" value="Genomic_DNA"/>
</dbReference>
<evidence type="ECO:0000313" key="2">
    <source>
        <dbReference type="Proteomes" id="UP000198211"/>
    </source>
</evidence>
<reference evidence="2" key="1">
    <citation type="submission" date="2017-03" db="EMBL/GenBank/DDBJ databases">
        <title>Phytopthora megakarya and P. palmivora, two closely related causual agents of cacao black pod achieved similar genome size and gene model numbers by different mechanisms.</title>
        <authorList>
            <person name="Ali S."/>
            <person name="Shao J."/>
            <person name="Larry D.J."/>
            <person name="Kronmiller B."/>
            <person name="Shen D."/>
            <person name="Strem M.D."/>
            <person name="Melnick R.L."/>
            <person name="Guiltinan M.J."/>
            <person name="Tyler B.M."/>
            <person name="Meinhardt L.W."/>
            <person name="Bailey B.A."/>
        </authorList>
    </citation>
    <scope>NUCLEOTIDE SEQUENCE [LARGE SCALE GENOMIC DNA]</scope>
    <source>
        <strain evidence="2">zdho120</strain>
    </source>
</reference>
<comment type="caution">
    <text evidence="1">The sequence shown here is derived from an EMBL/GenBank/DDBJ whole genome shotgun (WGS) entry which is preliminary data.</text>
</comment>
<proteinExistence type="predicted"/>
<sequence length="290" mass="32479">MGTALLSLVTTVMRILSIPRPSHFHPAHDAAYKLSQVGYPEISDKARQFHLLGIFIGFQLQEPYRAEVLALLRKTYTSVTGKPMRICYVMGDADGAQWNMLQSVFGPDNSFSFLIQRVYDKTRTLASDLAVGVLVNPNELHFTVSKLEFRRKLADIPAKWGWSPSLKTFSAYVSKVWLNERVWQWHCFHTPSSFAATNKPCETNNAAIKRDTTLRRKIKMGSLISQLLLPCQSKSVSSKTFYDAALPPYNLVLRANALAKDKLLTLGAQQHLGFLEGTPIEAGDGPDMCE</sequence>
<evidence type="ECO:0000313" key="1">
    <source>
        <dbReference type="EMBL" id="OWZ12577.1"/>
    </source>
</evidence>
<keyword evidence="2" id="KW-1185">Reference proteome</keyword>